<comment type="caution">
    <text evidence="1">The sequence shown here is derived from an EMBL/GenBank/DDBJ whole genome shotgun (WGS) entry which is preliminary data.</text>
</comment>
<dbReference type="EMBL" id="BPLF01000002">
    <property type="protein sequence ID" value="GIX62673.1"/>
    <property type="molecule type" value="Genomic_DNA"/>
</dbReference>
<sequence>MTMLRQVEELSWQEIILAYHEKLVEEWDRRNHGFEGSGEDGGGGRSGVVTVIMAVLAATSGTDVGRNVFRIDGGAILTTLPTTRFTICTSALLVKEAKLKLQRVSVVRKNIKERGTRWIRKSHTITEKVMKQWFRRPRPLYSSKNPRR</sequence>
<evidence type="ECO:0000313" key="1">
    <source>
        <dbReference type="EMBL" id="GIX62673.1"/>
    </source>
</evidence>
<keyword evidence="2" id="KW-1185">Reference proteome</keyword>
<reference evidence="1 2" key="1">
    <citation type="submission" date="2021-06" db="EMBL/GenBank/DDBJ databases">
        <title>Genome sequence of Babesia caballi.</title>
        <authorList>
            <person name="Yamagishi J."/>
            <person name="Kidaka T."/>
            <person name="Ochi A."/>
        </authorList>
    </citation>
    <scope>NUCLEOTIDE SEQUENCE [LARGE SCALE GENOMIC DNA]</scope>
    <source>
        <strain evidence="1">USDA-D6B2</strain>
    </source>
</reference>
<name>A0AAV4LSB4_BABCB</name>
<evidence type="ECO:0000313" key="2">
    <source>
        <dbReference type="Proteomes" id="UP001497744"/>
    </source>
</evidence>
<organism evidence="1 2">
    <name type="scientific">Babesia caballi</name>
    <dbReference type="NCBI Taxonomy" id="5871"/>
    <lineage>
        <taxon>Eukaryota</taxon>
        <taxon>Sar</taxon>
        <taxon>Alveolata</taxon>
        <taxon>Apicomplexa</taxon>
        <taxon>Aconoidasida</taxon>
        <taxon>Piroplasmida</taxon>
        <taxon>Babesiidae</taxon>
        <taxon>Babesia</taxon>
    </lineage>
</organism>
<dbReference type="AlphaFoldDB" id="A0AAV4LSB4"/>
<keyword evidence="1" id="KW-0689">Ribosomal protein</keyword>
<dbReference type="GeneID" id="94194154"/>
<dbReference type="Proteomes" id="UP001497744">
    <property type="component" value="Unassembled WGS sequence"/>
</dbReference>
<dbReference type="GO" id="GO:0005840">
    <property type="term" value="C:ribosome"/>
    <property type="evidence" value="ECO:0007669"/>
    <property type="project" value="UniProtKB-KW"/>
</dbReference>
<protein>
    <submittedName>
        <fullName evidence="1">28S ribosomal protein L42</fullName>
    </submittedName>
</protein>
<accession>A0AAV4LSB4</accession>
<proteinExistence type="predicted"/>
<gene>
    <name evidence="1" type="ORF">BcabD6B2_21080</name>
</gene>
<keyword evidence="1" id="KW-0687">Ribonucleoprotein</keyword>
<dbReference type="RefSeq" id="XP_067714742.1">
    <property type="nucleotide sequence ID" value="XM_067858641.1"/>
</dbReference>